<protein>
    <submittedName>
        <fullName evidence="2">Uncharacterized protein</fullName>
    </submittedName>
</protein>
<feature type="compositionally biased region" description="Basic and acidic residues" evidence="1">
    <location>
        <begin position="1"/>
        <end position="10"/>
    </location>
</feature>
<feature type="region of interest" description="Disordered" evidence="1">
    <location>
        <begin position="1"/>
        <end position="69"/>
    </location>
</feature>
<dbReference type="EMBL" id="ABXB03000002">
    <property type="protein sequence ID" value="EFA23151.1"/>
    <property type="molecule type" value="Genomic_DNA"/>
</dbReference>
<evidence type="ECO:0000256" key="1">
    <source>
        <dbReference type="SAM" id="MobiDB-lite"/>
    </source>
</evidence>
<name>D1NTU8_9BIFI</name>
<dbReference type="AlphaFoldDB" id="D1NTU8"/>
<organism evidence="2 3">
    <name type="scientific">Bifidobacterium gallicum DSM 20093 = LMG 11596</name>
    <dbReference type="NCBI Taxonomy" id="561180"/>
    <lineage>
        <taxon>Bacteria</taxon>
        <taxon>Bacillati</taxon>
        <taxon>Actinomycetota</taxon>
        <taxon>Actinomycetes</taxon>
        <taxon>Bifidobacteriales</taxon>
        <taxon>Bifidobacteriaceae</taxon>
        <taxon>Bifidobacterium</taxon>
    </lineage>
</organism>
<evidence type="ECO:0000313" key="2">
    <source>
        <dbReference type="EMBL" id="EFA23151.1"/>
    </source>
</evidence>
<dbReference type="STRING" id="561180.BIFGAL_03265"/>
<comment type="caution">
    <text evidence="2">The sequence shown here is derived from an EMBL/GenBank/DDBJ whole genome shotgun (WGS) entry which is preliminary data.</text>
</comment>
<accession>D1NTU8</accession>
<reference evidence="2 3" key="1">
    <citation type="submission" date="2009-11" db="EMBL/GenBank/DDBJ databases">
        <authorList>
            <person name="Weinstock G."/>
            <person name="Sodergren E."/>
            <person name="Clifton S."/>
            <person name="Fulton L."/>
            <person name="Fulton B."/>
            <person name="Courtney L."/>
            <person name="Fronick C."/>
            <person name="Harrison M."/>
            <person name="Strong C."/>
            <person name="Farmer C."/>
            <person name="Delahaunty K."/>
            <person name="Markovic C."/>
            <person name="Hall O."/>
            <person name="Minx P."/>
            <person name="Tomlinson C."/>
            <person name="Mitreva M."/>
            <person name="Nelson J."/>
            <person name="Hou S."/>
            <person name="Wollam A."/>
            <person name="Pepin K.H."/>
            <person name="Johnson M."/>
            <person name="Bhonagiri V."/>
            <person name="Nash W.E."/>
            <person name="Warren W."/>
            <person name="Chinwalla A."/>
            <person name="Mardis E.R."/>
            <person name="Wilson R.K."/>
        </authorList>
    </citation>
    <scope>NUCLEOTIDE SEQUENCE [LARGE SCALE GENOMIC DNA]</scope>
    <source>
        <strain evidence="2 3">DSM 20093</strain>
    </source>
</reference>
<gene>
    <name evidence="2" type="ORF">BIFGAL_03265</name>
</gene>
<dbReference type="Proteomes" id="UP000003656">
    <property type="component" value="Unassembled WGS sequence"/>
</dbReference>
<proteinExistence type="predicted"/>
<evidence type="ECO:0000313" key="3">
    <source>
        <dbReference type="Proteomes" id="UP000003656"/>
    </source>
</evidence>
<sequence>MPVDCAEHAQHDRHRLPIGPLPATAASAKTCGTIGNQAVPSSPRHVPHQPKPVTPCARKEHRAGPTADFRPNAYCSRTVPTYARTDGGWASQATRHQCVTTGSS</sequence>